<dbReference type="InterPro" id="IPR027417">
    <property type="entry name" value="P-loop_NTPase"/>
</dbReference>
<sequence length="352" mass="40940">MHKEQHPNEPWQLTQTTKLAGFEFREGEDRTTLGIWAWNRVFIIQQNDGKKVAVSLIDSQGTFDNHTTYQDCSTIFAMTCMFSSVMCFNVFTDLQEDKLNDLATFVDHAKKIVDNLGGNGKLFQDLAFIVRDCCFNKYLEDKNGGQKYIEKVLSEVKVQERQEVRDSLNASYERKFGFVFPHPGKQVALKKTSKISEMDSEFVEKTKEMVETLLSPAKLSIKQLGPVEFCCKDMCSYIPLCVQCFDENQEFAPQAVQTVNRDFVINKEVQRAIEKYIEFLEKVFVNCKTGYDQIKMDEFHMNAFTCVQNDILKRIKSKAINDEIMKIFVKQANNKYVHYFEKNQLLVEVRHF</sequence>
<dbReference type="WBParaSite" id="PSU_v2.g13547.t1">
    <property type="protein sequence ID" value="PSU_v2.g13547.t1"/>
    <property type="gene ID" value="PSU_v2.g13547"/>
</dbReference>
<dbReference type="PANTHER" id="PTHR10751">
    <property type="entry name" value="GUANYLATE BINDING PROTEIN"/>
    <property type="match status" value="1"/>
</dbReference>
<evidence type="ECO:0000256" key="1">
    <source>
        <dbReference type="ARBA" id="ARBA00022741"/>
    </source>
</evidence>
<reference evidence="6" key="1">
    <citation type="submission" date="2022-11" db="UniProtKB">
        <authorList>
            <consortium name="WormBaseParasite"/>
        </authorList>
    </citation>
    <scope>IDENTIFICATION</scope>
</reference>
<dbReference type="PROSITE" id="PS51715">
    <property type="entry name" value="G_GB1_RHD3"/>
    <property type="match status" value="1"/>
</dbReference>
<keyword evidence="1" id="KW-0547">Nucleotide-binding</keyword>
<keyword evidence="2" id="KW-0342">GTP-binding</keyword>
<keyword evidence="5" id="KW-1185">Reference proteome</keyword>
<dbReference type="GO" id="GO:0005525">
    <property type="term" value="F:GTP binding"/>
    <property type="evidence" value="ECO:0007669"/>
    <property type="project" value="UniProtKB-KW"/>
</dbReference>
<evidence type="ECO:0000256" key="3">
    <source>
        <dbReference type="PROSITE-ProRule" id="PRU01052"/>
    </source>
</evidence>
<dbReference type="Proteomes" id="UP000887577">
    <property type="component" value="Unplaced"/>
</dbReference>
<accession>A0A914Y443</accession>
<dbReference type="AlphaFoldDB" id="A0A914Y443"/>
<dbReference type="GO" id="GO:0003924">
    <property type="term" value="F:GTPase activity"/>
    <property type="evidence" value="ECO:0007669"/>
    <property type="project" value="InterPro"/>
</dbReference>
<evidence type="ECO:0000313" key="6">
    <source>
        <dbReference type="WBParaSite" id="PSU_v2.g13547.t1"/>
    </source>
</evidence>
<proteinExistence type="inferred from homology"/>
<evidence type="ECO:0000256" key="2">
    <source>
        <dbReference type="ARBA" id="ARBA00023134"/>
    </source>
</evidence>
<evidence type="ECO:0000313" key="5">
    <source>
        <dbReference type="Proteomes" id="UP000887577"/>
    </source>
</evidence>
<name>A0A914Y443_9BILA</name>
<feature type="domain" description="GB1/RHD3-type G" evidence="4">
    <location>
        <begin position="1"/>
        <end position="218"/>
    </location>
</feature>
<evidence type="ECO:0000259" key="4">
    <source>
        <dbReference type="PROSITE" id="PS51715"/>
    </source>
</evidence>
<dbReference type="InterPro" id="IPR030386">
    <property type="entry name" value="G_GB1_RHD3_dom"/>
</dbReference>
<dbReference type="SUPFAM" id="SSF52540">
    <property type="entry name" value="P-loop containing nucleoside triphosphate hydrolases"/>
    <property type="match status" value="1"/>
</dbReference>
<dbReference type="InterPro" id="IPR015894">
    <property type="entry name" value="Guanylate-bd_N"/>
</dbReference>
<organism evidence="5 6">
    <name type="scientific">Panagrolaimus superbus</name>
    <dbReference type="NCBI Taxonomy" id="310955"/>
    <lineage>
        <taxon>Eukaryota</taxon>
        <taxon>Metazoa</taxon>
        <taxon>Ecdysozoa</taxon>
        <taxon>Nematoda</taxon>
        <taxon>Chromadorea</taxon>
        <taxon>Rhabditida</taxon>
        <taxon>Tylenchina</taxon>
        <taxon>Panagrolaimomorpha</taxon>
        <taxon>Panagrolaimoidea</taxon>
        <taxon>Panagrolaimidae</taxon>
        <taxon>Panagrolaimus</taxon>
    </lineage>
</organism>
<comment type="similarity">
    <text evidence="3">Belongs to the TRAFAC class dynamin-like GTPase superfamily. GB1/RHD3 GTPase family.</text>
</comment>
<dbReference type="Gene3D" id="3.40.50.300">
    <property type="entry name" value="P-loop containing nucleotide triphosphate hydrolases"/>
    <property type="match status" value="1"/>
</dbReference>
<dbReference type="Pfam" id="PF02263">
    <property type="entry name" value="GBP"/>
    <property type="match status" value="1"/>
</dbReference>
<protein>
    <submittedName>
        <fullName evidence="6">GB1/RHD3-type G domain-containing protein</fullName>
    </submittedName>
</protein>